<dbReference type="Gramene" id="OPUNC04G08010.1">
    <property type="protein sequence ID" value="OPUNC04G08010.1"/>
    <property type="gene ID" value="OPUNC04G08010"/>
</dbReference>
<accession>A0A0E0KPM4</accession>
<evidence type="ECO:0000313" key="3">
    <source>
        <dbReference type="Proteomes" id="UP000026962"/>
    </source>
</evidence>
<proteinExistence type="predicted"/>
<reference evidence="2" key="2">
    <citation type="submission" date="2018-05" db="EMBL/GenBank/DDBJ databases">
        <title>OpunRS2 (Oryza punctata Reference Sequence Version 2).</title>
        <authorList>
            <person name="Zhang J."/>
            <person name="Kudrna D."/>
            <person name="Lee S."/>
            <person name="Talag J."/>
            <person name="Welchert J."/>
            <person name="Wing R.A."/>
        </authorList>
    </citation>
    <scope>NUCLEOTIDE SEQUENCE [LARGE SCALE GENOMIC DNA]</scope>
</reference>
<protein>
    <submittedName>
        <fullName evidence="2">Uncharacterized protein</fullName>
    </submittedName>
</protein>
<dbReference type="EnsemblPlants" id="OPUNC04G08010.1">
    <property type="protein sequence ID" value="OPUNC04G08010.1"/>
    <property type="gene ID" value="OPUNC04G08010"/>
</dbReference>
<feature type="region of interest" description="Disordered" evidence="1">
    <location>
        <begin position="109"/>
        <end position="160"/>
    </location>
</feature>
<organism evidence="2">
    <name type="scientific">Oryza punctata</name>
    <name type="common">Red rice</name>
    <dbReference type="NCBI Taxonomy" id="4537"/>
    <lineage>
        <taxon>Eukaryota</taxon>
        <taxon>Viridiplantae</taxon>
        <taxon>Streptophyta</taxon>
        <taxon>Embryophyta</taxon>
        <taxon>Tracheophyta</taxon>
        <taxon>Spermatophyta</taxon>
        <taxon>Magnoliopsida</taxon>
        <taxon>Liliopsida</taxon>
        <taxon>Poales</taxon>
        <taxon>Poaceae</taxon>
        <taxon>BOP clade</taxon>
        <taxon>Oryzoideae</taxon>
        <taxon>Oryzeae</taxon>
        <taxon>Oryzinae</taxon>
        <taxon>Oryza</taxon>
    </lineage>
</organism>
<evidence type="ECO:0000313" key="2">
    <source>
        <dbReference type="EnsemblPlants" id="OPUNC04G08010.1"/>
    </source>
</evidence>
<name>A0A0E0KPM4_ORYPU</name>
<dbReference type="AlphaFoldDB" id="A0A0E0KPM4"/>
<dbReference type="HOGENOM" id="CLU_1655002_0_0_1"/>
<evidence type="ECO:0000256" key="1">
    <source>
        <dbReference type="SAM" id="MobiDB-lite"/>
    </source>
</evidence>
<feature type="compositionally biased region" description="Basic and acidic residues" evidence="1">
    <location>
        <begin position="140"/>
        <end position="160"/>
    </location>
</feature>
<sequence length="160" mass="17878">MASSLPLKASSVSSCGELMSNMSVKTTTATNADEPQSPLLSCVPQSTLDDISVPSNFVPFHAAVEWESGPRPRCPEACSEHRHRDIIVIPVDRVKLRPSHRTIFIMMTSSSKAPKKPSQWRSELGDRHHLLRLRPPGARGRSEHGRAKQRPREAAREQRR</sequence>
<dbReference type="Proteomes" id="UP000026962">
    <property type="component" value="Chromosome 4"/>
</dbReference>
<keyword evidence="3" id="KW-1185">Reference proteome</keyword>
<reference evidence="2" key="1">
    <citation type="submission" date="2015-04" db="UniProtKB">
        <authorList>
            <consortium name="EnsemblPlants"/>
        </authorList>
    </citation>
    <scope>IDENTIFICATION</scope>
</reference>